<protein>
    <submittedName>
        <fullName evidence="1">CAP domain-containing protein</fullName>
    </submittedName>
</protein>
<keyword evidence="2" id="KW-1185">Reference proteome</keyword>
<gene>
    <name evidence="1" type="ORF">OXU80_19810</name>
</gene>
<evidence type="ECO:0000313" key="1">
    <source>
        <dbReference type="EMBL" id="WAJ27086.1"/>
    </source>
</evidence>
<reference evidence="1" key="1">
    <citation type="submission" date="2022-11" db="EMBL/GenBank/DDBJ databases">
        <title>beta-Carotene-producing bacterium, Jeongeuplla avenae sp. nov., alleviates the salt stress of Arabidopsis seedlings.</title>
        <authorList>
            <person name="Jiang L."/>
            <person name="Lee J."/>
        </authorList>
    </citation>
    <scope>NUCLEOTIDE SEQUENCE</scope>
    <source>
        <strain evidence="1">DY_R2A_6</strain>
    </source>
</reference>
<name>A0ACD4NJW6_9HYPH</name>
<dbReference type="Proteomes" id="UP001163223">
    <property type="component" value="Chromosome"/>
</dbReference>
<organism evidence="1 2">
    <name type="scientific">Antarcticirhabdus aurantiaca</name>
    <dbReference type="NCBI Taxonomy" id="2606717"/>
    <lineage>
        <taxon>Bacteria</taxon>
        <taxon>Pseudomonadati</taxon>
        <taxon>Pseudomonadota</taxon>
        <taxon>Alphaproteobacteria</taxon>
        <taxon>Hyphomicrobiales</taxon>
        <taxon>Aurantimonadaceae</taxon>
        <taxon>Antarcticirhabdus</taxon>
    </lineage>
</organism>
<proteinExistence type="predicted"/>
<accession>A0ACD4NJW6</accession>
<sequence length="161" mass="17108">MQSRRFLAPALLAATLLSGCLSFGPGDPTQDVAIDGPQALAEVNAFRAANGLGPVSPDPQLTQAAAIHSRRMASVQDLSHTLGGALPRRLGAVGYNRWSAAAENIGKGYMTYGAAMTGWINSPGHRKNLLNPNVNRIGVAAAQPEGRTYPRYWTMILTRPD</sequence>
<dbReference type="EMBL" id="CP113520">
    <property type="protein sequence ID" value="WAJ27086.1"/>
    <property type="molecule type" value="Genomic_DNA"/>
</dbReference>
<evidence type="ECO:0000313" key="2">
    <source>
        <dbReference type="Proteomes" id="UP001163223"/>
    </source>
</evidence>